<keyword evidence="3" id="KW-0547">Nucleotide-binding</keyword>
<proteinExistence type="inferred from homology"/>
<evidence type="ECO:0000256" key="1">
    <source>
        <dbReference type="ARBA" id="ARBA00005417"/>
    </source>
</evidence>
<dbReference type="GO" id="GO:0043190">
    <property type="term" value="C:ATP-binding cassette (ABC) transporter complex"/>
    <property type="evidence" value="ECO:0007669"/>
    <property type="project" value="InterPro"/>
</dbReference>
<comment type="caution">
    <text evidence="6">The sequence shown here is derived from an EMBL/GenBank/DDBJ whole genome shotgun (WGS) entry which is preliminary data.</text>
</comment>
<dbReference type="SMART" id="SM00382">
    <property type="entry name" value="AAA"/>
    <property type="match status" value="1"/>
</dbReference>
<organism evidence="6 7">
    <name type="scientific">Devosia riboflavina</name>
    <dbReference type="NCBI Taxonomy" id="46914"/>
    <lineage>
        <taxon>Bacteria</taxon>
        <taxon>Pseudomonadati</taxon>
        <taxon>Pseudomonadota</taxon>
        <taxon>Alphaproteobacteria</taxon>
        <taxon>Hyphomicrobiales</taxon>
        <taxon>Devosiaceae</taxon>
        <taxon>Devosia</taxon>
    </lineage>
</organism>
<dbReference type="InterPro" id="IPR050093">
    <property type="entry name" value="ABC_SmlMolc_Importer"/>
</dbReference>
<dbReference type="InterPro" id="IPR003439">
    <property type="entry name" value="ABC_transporter-like_ATP-bd"/>
</dbReference>
<dbReference type="Pfam" id="PF00005">
    <property type="entry name" value="ABC_tran"/>
    <property type="match status" value="1"/>
</dbReference>
<dbReference type="SUPFAM" id="SSF52540">
    <property type="entry name" value="P-loop containing nucleoside triphosphate hydrolases"/>
    <property type="match status" value="1"/>
</dbReference>
<accession>A0A087M667</accession>
<feature type="domain" description="ABC transporter" evidence="5">
    <location>
        <begin position="4"/>
        <end position="238"/>
    </location>
</feature>
<dbReference type="InterPro" id="IPR017871">
    <property type="entry name" value="ABC_transporter-like_CS"/>
</dbReference>
<evidence type="ECO:0000313" key="7">
    <source>
        <dbReference type="Proteomes" id="UP000028981"/>
    </source>
</evidence>
<dbReference type="GO" id="GO:0022857">
    <property type="term" value="F:transmembrane transporter activity"/>
    <property type="evidence" value="ECO:0007669"/>
    <property type="project" value="InterPro"/>
</dbReference>
<protein>
    <submittedName>
        <fullName evidence="6">Spermidine/putrescine ABC transporter ATP-binding protein</fullName>
    </submittedName>
</protein>
<dbReference type="Gene3D" id="3.40.50.300">
    <property type="entry name" value="P-loop containing nucleotide triphosphate hydrolases"/>
    <property type="match status" value="1"/>
</dbReference>
<dbReference type="FunFam" id="3.40.50.300:FF:000425">
    <property type="entry name" value="Probable ABC transporter, ATP-binding subunit"/>
    <property type="match status" value="1"/>
</dbReference>
<dbReference type="InterPro" id="IPR013611">
    <property type="entry name" value="Transp-assoc_OB_typ2"/>
</dbReference>
<evidence type="ECO:0000259" key="5">
    <source>
        <dbReference type="PROSITE" id="PS50893"/>
    </source>
</evidence>
<dbReference type="SUPFAM" id="SSF50331">
    <property type="entry name" value="MOP-like"/>
    <property type="match status" value="1"/>
</dbReference>
<dbReference type="PANTHER" id="PTHR42781">
    <property type="entry name" value="SPERMIDINE/PUTRESCINE IMPORT ATP-BINDING PROTEIN POTA"/>
    <property type="match status" value="1"/>
</dbReference>
<dbReference type="PROSITE" id="PS50893">
    <property type="entry name" value="ABC_TRANSPORTER_2"/>
    <property type="match status" value="1"/>
</dbReference>
<keyword evidence="2" id="KW-0813">Transport</keyword>
<dbReference type="Pfam" id="PF08402">
    <property type="entry name" value="TOBE_2"/>
    <property type="match status" value="1"/>
</dbReference>
<keyword evidence="4 6" id="KW-0067">ATP-binding</keyword>
<dbReference type="PROSITE" id="PS00211">
    <property type="entry name" value="ABC_TRANSPORTER_1"/>
    <property type="match status" value="1"/>
</dbReference>
<name>A0A087M667_9HYPH</name>
<dbReference type="STRING" id="46914.JP75_05355"/>
<dbReference type="Proteomes" id="UP000028981">
    <property type="component" value="Unassembled WGS sequence"/>
</dbReference>
<dbReference type="EMBL" id="JQGC01000003">
    <property type="protein sequence ID" value="KFL32370.1"/>
    <property type="molecule type" value="Genomic_DNA"/>
</dbReference>
<reference evidence="6 7" key="1">
    <citation type="submission" date="2014-08" db="EMBL/GenBank/DDBJ databases">
        <authorList>
            <person name="Hassan Y.I."/>
            <person name="Lepp D."/>
            <person name="Zhou T."/>
        </authorList>
    </citation>
    <scope>NUCLEOTIDE SEQUENCE [LARGE SCALE GENOMIC DNA]</scope>
    <source>
        <strain evidence="6 7">IFO13584</strain>
    </source>
</reference>
<evidence type="ECO:0000313" key="6">
    <source>
        <dbReference type="EMBL" id="KFL32370.1"/>
    </source>
</evidence>
<evidence type="ECO:0000256" key="4">
    <source>
        <dbReference type="ARBA" id="ARBA00022840"/>
    </source>
</evidence>
<dbReference type="GO" id="GO:0005524">
    <property type="term" value="F:ATP binding"/>
    <property type="evidence" value="ECO:0007669"/>
    <property type="project" value="UniProtKB-KW"/>
</dbReference>
<dbReference type="RefSeq" id="WP_035080080.1">
    <property type="nucleotide sequence ID" value="NZ_JQGC01000003.1"/>
</dbReference>
<comment type="similarity">
    <text evidence="1">Belongs to the ABC transporter superfamily.</text>
</comment>
<dbReference type="InterPro" id="IPR008995">
    <property type="entry name" value="Mo/tungstate-bd_C_term_dom"/>
</dbReference>
<gene>
    <name evidence="6" type="ORF">JP75_05355</name>
</gene>
<dbReference type="PANTHER" id="PTHR42781:SF4">
    <property type="entry name" value="SPERMIDINE_PUTRESCINE IMPORT ATP-BINDING PROTEIN POTA"/>
    <property type="match status" value="1"/>
</dbReference>
<evidence type="ECO:0000256" key="3">
    <source>
        <dbReference type="ARBA" id="ARBA00022741"/>
    </source>
</evidence>
<dbReference type="AlphaFoldDB" id="A0A087M667"/>
<dbReference type="InterPro" id="IPR003593">
    <property type="entry name" value="AAA+_ATPase"/>
</dbReference>
<dbReference type="GO" id="GO:0015697">
    <property type="term" value="P:quaternary ammonium group transport"/>
    <property type="evidence" value="ECO:0007669"/>
    <property type="project" value="UniProtKB-ARBA"/>
</dbReference>
<dbReference type="OrthoDB" id="9802264at2"/>
<sequence>MTTITLDAVGKSFGDSRALTDISLQFPAGSFTALLGPSGCGKTTLLRLIAGFEQPTMGVVRFEGDVMADGTRMVPPEERNLGIVFQSYALWPHMDVAANVAYPLKGRGFGRAEIERRTAEALAMVSLTGYERRSVDALSGGQRQRVALARCLVTGTMIILLDEPLANLDVHLRAAMLDVFADTHKRTGATIVFVTHDQSEALALADTIVVLDGGRVQQIGTPEKIYGEPANAMVAGFVGRGSLVAASHGFAARGSASSRGKVLVRPHAVRLTETGLPASVLRLRYTGASYETTLVLANGDTLVADLPTRRGIGEEVRVTVDDAWSVPA</sequence>
<dbReference type="InterPro" id="IPR027417">
    <property type="entry name" value="P-loop_NTPase"/>
</dbReference>
<evidence type="ECO:0000256" key="2">
    <source>
        <dbReference type="ARBA" id="ARBA00022448"/>
    </source>
</evidence>
<dbReference type="GO" id="GO:0016887">
    <property type="term" value="F:ATP hydrolysis activity"/>
    <property type="evidence" value="ECO:0007669"/>
    <property type="project" value="InterPro"/>
</dbReference>
<keyword evidence="7" id="KW-1185">Reference proteome</keyword>